<organism evidence="2 3">
    <name type="scientific">Apiospora kogelbergensis</name>
    <dbReference type="NCBI Taxonomy" id="1337665"/>
    <lineage>
        <taxon>Eukaryota</taxon>
        <taxon>Fungi</taxon>
        <taxon>Dikarya</taxon>
        <taxon>Ascomycota</taxon>
        <taxon>Pezizomycotina</taxon>
        <taxon>Sordariomycetes</taxon>
        <taxon>Xylariomycetidae</taxon>
        <taxon>Amphisphaeriales</taxon>
        <taxon>Apiosporaceae</taxon>
        <taxon>Apiospora</taxon>
    </lineage>
</organism>
<feature type="region of interest" description="Disordered" evidence="1">
    <location>
        <begin position="473"/>
        <end position="496"/>
    </location>
</feature>
<evidence type="ECO:0000313" key="3">
    <source>
        <dbReference type="Proteomes" id="UP001392437"/>
    </source>
</evidence>
<sequence length="596" mass="65280">MEALGAAGSIVGILGFIGQSVDGIAKLQRFFDDYKQAPHLTKKLRRDTTNLEATLIDVKAVAQHLEHQSWDDIAPTVQTNIANLKDFAKQCSDDIASWVQVTAGLDSKRKSGFRAFFRKVKLAISGPDTLRSFEADVIKHRQNISNSLATLTVLVDGWCPPYHMIYMSKLTINTGASKDLDMYEKYTKETDLRLQTELLQLLVEASILKPRDLANPSFRPDLTCAIKTLNIMCRTSATSEEKEARTKRSQKAAMIEEQLIVAGYNSAIQARMCPDFRHLYRELRDGSVLLPRNQQTSCHRDNSNNNNNTFFSCVWTMTDARGRYGGGSLDQEPSHICSWCGDKVLPLAARTHIRHTEDGPVHAALFNERFMVSCERQSANRVVAVPRGLRAALLAMQDHCGSALAHRVSMWMLVCFLESASQRELLRTSSLTTNTVVAHPPSRGKGRDGSGDGADESWVVPILRFWNRDGLPIADDEQSNDSGGSPDFDAGDGWGGLGPIGPAVRSAAVGENLVEPVLTAMDKAKGPSIPISALLSPAEKGDDDGDDDADGRSASPNSAIWSQGYEPRHINELGKRAASPSPLFEFTAGGAKRVKT</sequence>
<evidence type="ECO:0000313" key="2">
    <source>
        <dbReference type="EMBL" id="KAK8115201.1"/>
    </source>
</evidence>
<proteinExistence type="predicted"/>
<keyword evidence="3" id="KW-1185">Reference proteome</keyword>
<comment type="caution">
    <text evidence="2">The sequence shown here is derived from an EMBL/GenBank/DDBJ whole genome shotgun (WGS) entry which is preliminary data.</text>
</comment>
<protein>
    <recommendedName>
        <fullName evidence="4">Fungal N-terminal domain-containing protein</fullName>
    </recommendedName>
</protein>
<evidence type="ECO:0008006" key="4">
    <source>
        <dbReference type="Google" id="ProtNLM"/>
    </source>
</evidence>
<reference evidence="2 3" key="1">
    <citation type="submission" date="2023-01" db="EMBL/GenBank/DDBJ databases">
        <title>Analysis of 21 Apiospora genomes using comparative genomics revels a genus with tremendous synthesis potential of carbohydrate active enzymes and secondary metabolites.</title>
        <authorList>
            <person name="Sorensen T."/>
        </authorList>
    </citation>
    <scope>NUCLEOTIDE SEQUENCE [LARGE SCALE GENOMIC DNA]</scope>
    <source>
        <strain evidence="2 3">CBS 117206</strain>
    </source>
</reference>
<dbReference type="EMBL" id="JAQQWP010000006">
    <property type="protein sequence ID" value="KAK8115201.1"/>
    <property type="molecule type" value="Genomic_DNA"/>
</dbReference>
<feature type="region of interest" description="Disordered" evidence="1">
    <location>
        <begin position="528"/>
        <end position="596"/>
    </location>
</feature>
<evidence type="ECO:0000256" key="1">
    <source>
        <dbReference type="SAM" id="MobiDB-lite"/>
    </source>
</evidence>
<dbReference type="Proteomes" id="UP001392437">
    <property type="component" value="Unassembled WGS sequence"/>
</dbReference>
<feature type="region of interest" description="Disordered" evidence="1">
    <location>
        <begin position="435"/>
        <end position="454"/>
    </location>
</feature>
<dbReference type="AlphaFoldDB" id="A0AAW0QXT6"/>
<accession>A0AAW0QXT6</accession>
<name>A0AAW0QXT6_9PEZI</name>
<feature type="compositionally biased region" description="Basic and acidic residues" evidence="1">
    <location>
        <begin position="566"/>
        <end position="575"/>
    </location>
</feature>
<gene>
    <name evidence="2" type="ORF">PG999_007270</name>
</gene>